<dbReference type="PANTHER" id="PTHR42847:SF4">
    <property type="entry name" value="ALKANESULFONATE MONOOXYGENASE-RELATED"/>
    <property type="match status" value="1"/>
</dbReference>
<dbReference type="RefSeq" id="WP_255918022.1">
    <property type="nucleotide sequence ID" value="NZ_JANFNG010000001.1"/>
</dbReference>
<keyword evidence="4" id="KW-0503">Monooxygenase</keyword>
<evidence type="ECO:0000256" key="3">
    <source>
        <dbReference type="ARBA" id="ARBA00023002"/>
    </source>
</evidence>
<evidence type="ECO:0000256" key="4">
    <source>
        <dbReference type="ARBA" id="ARBA00023033"/>
    </source>
</evidence>
<dbReference type="InterPro" id="IPR050172">
    <property type="entry name" value="SsuD_RutA_monooxygenase"/>
</dbReference>
<feature type="domain" description="Luciferase-like" evidence="5">
    <location>
        <begin position="20"/>
        <end position="244"/>
    </location>
</feature>
<dbReference type="SUPFAM" id="SSF51679">
    <property type="entry name" value="Bacterial luciferase-like"/>
    <property type="match status" value="1"/>
</dbReference>
<name>A0ABT1PNC0_9ACTN</name>
<protein>
    <submittedName>
        <fullName evidence="6">LLM class flavin-dependent oxidoreductase</fullName>
    </submittedName>
</protein>
<evidence type="ECO:0000256" key="1">
    <source>
        <dbReference type="ARBA" id="ARBA00022630"/>
    </source>
</evidence>
<keyword evidence="7" id="KW-1185">Reference proteome</keyword>
<keyword evidence="2" id="KW-0288">FMN</keyword>
<proteinExistence type="predicted"/>
<dbReference type="Pfam" id="PF00296">
    <property type="entry name" value="Bac_luciferase"/>
    <property type="match status" value="1"/>
</dbReference>
<evidence type="ECO:0000256" key="2">
    <source>
        <dbReference type="ARBA" id="ARBA00022643"/>
    </source>
</evidence>
<reference evidence="6" key="1">
    <citation type="submission" date="2022-06" db="EMBL/GenBank/DDBJ databases">
        <title>Draft genome sequence of Streptomyces sp. RB6PN25 isolated from peat swamp forest in Thailand.</title>
        <authorList>
            <person name="Duangmal K."/>
            <person name="Klaysubun C."/>
        </authorList>
    </citation>
    <scope>NUCLEOTIDE SEQUENCE</scope>
    <source>
        <strain evidence="6">RB6PN25</strain>
    </source>
</reference>
<dbReference type="InterPro" id="IPR036661">
    <property type="entry name" value="Luciferase-like_sf"/>
</dbReference>
<keyword evidence="3" id="KW-0560">Oxidoreductase</keyword>
<evidence type="ECO:0000313" key="7">
    <source>
        <dbReference type="Proteomes" id="UP001057702"/>
    </source>
</evidence>
<dbReference type="PANTHER" id="PTHR42847">
    <property type="entry name" value="ALKANESULFONATE MONOOXYGENASE"/>
    <property type="match status" value="1"/>
</dbReference>
<dbReference type="EMBL" id="JANFNG010000001">
    <property type="protein sequence ID" value="MCQ4079170.1"/>
    <property type="molecule type" value="Genomic_DNA"/>
</dbReference>
<evidence type="ECO:0000259" key="5">
    <source>
        <dbReference type="Pfam" id="PF00296"/>
    </source>
</evidence>
<accession>A0ABT1PNC0</accession>
<organism evidence="6 7">
    <name type="scientific">Streptomyces humicola</name>
    <dbReference type="NCBI Taxonomy" id="2953240"/>
    <lineage>
        <taxon>Bacteria</taxon>
        <taxon>Bacillati</taxon>
        <taxon>Actinomycetota</taxon>
        <taxon>Actinomycetes</taxon>
        <taxon>Kitasatosporales</taxon>
        <taxon>Streptomycetaceae</taxon>
        <taxon>Streptomyces</taxon>
    </lineage>
</organism>
<comment type="caution">
    <text evidence="6">The sequence shown here is derived from an EMBL/GenBank/DDBJ whole genome shotgun (WGS) entry which is preliminary data.</text>
</comment>
<sequence>MAPLKLGISDQDGFTTPDPRVRRRLLDRVVEAGLDHVTMGDHISFHDGSGFDGMISATTVLSSHDRLSVIIGVYLLGLRHPMLAARQLSTLSQTAPGRLTLGVGVAGEDRREVSNSGVDPKTRGRRLDEALMLVRRLLDGEEVTHHGEFFRLDEARILPTPEPRIPIVIGGKGDVAVRRTAQFGDGWLGIFCSARRFAETRQRILEAAAGLDREAPSWFGVNVWCGLDADAAQAREMLAAKMEGLYHVPYEKFQYIAPAGTPEQVAELLQPFAESGAEYITLIPVGSSIEAEIDAVAEVKERLGKAVGAT</sequence>
<gene>
    <name evidence="6" type="ORF">NGB36_00700</name>
</gene>
<evidence type="ECO:0000313" key="6">
    <source>
        <dbReference type="EMBL" id="MCQ4079170.1"/>
    </source>
</evidence>
<dbReference type="Proteomes" id="UP001057702">
    <property type="component" value="Unassembled WGS sequence"/>
</dbReference>
<keyword evidence="1" id="KW-0285">Flavoprotein</keyword>
<dbReference type="InterPro" id="IPR011251">
    <property type="entry name" value="Luciferase-like_dom"/>
</dbReference>
<dbReference type="Gene3D" id="3.20.20.30">
    <property type="entry name" value="Luciferase-like domain"/>
    <property type="match status" value="1"/>
</dbReference>